<dbReference type="SUPFAM" id="SSF54292">
    <property type="entry name" value="2Fe-2S ferredoxin-like"/>
    <property type="match status" value="1"/>
</dbReference>
<dbReference type="SUPFAM" id="SSF63380">
    <property type="entry name" value="Riboflavin synthase domain-like"/>
    <property type="match status" value="1"/>
</dbReference>
<proteinExistence type="predicted"/>
<dbReference type="Proteomes" id="UP001277761">
    <property type="component" value="Unassembled WGS sequence"/>
</dbReference>
<dbReference type="InterPro" id="IPR008333">
    <property type="entry name" value="Cbr1-like_FAD-bd_dom"/>
</dbReference>
<dbReference type="CDD" id="cd06216">
    <property type="entry name" value="FNR_iron_sulfur_binding_2"/>
    <property type="match status" value="1"/>
</dbReference>
<keyword evidence="4" id="KW-0479">Metal-binding</keyword>
<name>A0ABU4VGZ7_9ACTN</name>
<dbReference type="SUPFAM" id="SSF52343">
    <property type="entry name" value="Ferredoxin reductase-like, C-terminal NADP-linked domain"/>
    <property type="match status" value="1"/>
</dbReference>
<keyword evidence="7" id="KW-0408">Iron</keyword>
<keyword evidence="2" id="KW-0285">Flavoprotein</keyword>
<dbReference type="PANTHER" id="PTHR47354">
    <property type="entry name" value="NADH OXIDOREDUCTASE HCR"/>
    <property type="match status" value="1"/>
</dbReference>
<evidence type="ECO:0000256" key="5">
    <source>
        <dbReference type="ARBA" id="ARBA00022827"/>
    </source>
</evidence>
<feature type="domain" description="FAD-binding FR-type" evidence="9">
    <location>
        <begin position="54"/>
        <end position="157"/>
    </location>
</feature>
<gene>
    <name evidence="10" type="ORF">SK069_05600</name>
</gene>
<keyword evidence="6" id="KW-0560">Oxidoreductase</keyword>
<accession>A0ABU4VGZ7</accession>
<evidence type="ECO:0000256" key="8">
    <source>
        <dbReference type="ARBA" id="ARBA00023014"/>
    </source>
</evidence>
<dbReference type="Pfam" id="PF00970">
    <property type="entry name" value="FAD_binding_6"/>
    <property type="match status" value="1"/>
</dbReference>
<dbReference type="Pfam" id="PF00175">
    <property type="entry name" value="NAD_binding_1"/>
    <property type="match status" value="1"/>
</dbReference>
<dbReference type="InterPro" id="IPR050415">
    <property type="entry name" value="MRET"/>
</dbReference>
<keyword evidence="5" id="KW-0274">FAD</keyword>
<protein>
    <submittedName>
        <fullName evidence="10">Ferredoxin reductase</fullName>
    </submittedName>
</protein>
<evidence type="ECO:0000256" key="2">
    <source>
        <dbReference type="ARBA" id="ARBA00022630"/>
    </source>
</evidence>
<dbReference type="Gene3D" id="3.40.50.80">
    <property type="entry name" value="Nucleotide-binding domain of ferredoxin-NADP reductase (FNR) module"/>
    <property type="match status" value="1"/>
</dbReference>
<dbReference type="InterPro" id="IPR039261">
    <property type="entry name" value="FNR_nucleotide-bd"/>
</dbReference>
<evidence type="ECO:0000256" key="7">
    <source>
        <dbReference type="ARBA" id="ARBA00023004"/>
    </source>
</evidence>
<organism evidence="10 11">
    <name type="scientific">Patulibacter brassicae</name>
    <dbReference type="NCBI Taxonomy" id="1705717"/>
    <lineage>
        <taxon>Bacteria</taxon>
        <taxon>Bacillati</taxon>
        <taxon>Actinomycetota</taxon>
        <taxon>Thermoleophilia</taxon>
        <taxon>Solirubrobacterales</taxon>
        <taxon>Patulibacteraceae</taxon>
        <taxon>Patulibacter</taxon>
    </lineage>
</organism>
<evidence type="ECO:0000313" key="11">
    <source>
        <dbReference type="Proteomes" id="UP001277761"/>
    </source>
</evidence>
<dbReference type="InterPro" id="IPR017927">
    <property type="entry name" value="FAD-bd_FR_type"/>
</dbReference>
<dbReference type="InterPro" id="IPR036010">
    <property type="entry name" value="2Fe-2S_ferredoxin-like_sf"/>
</dbReference>
<evidence type="ECO:0000256" key="1">
    <source>
        <dbReference type="ARBA" id="ARBA00001974"/>
    </source>
</evidence>
<sequence>MTSTAAPDRPATQPRAPRRRALAERLLDTPLADALAGPHTVDHYLEILRPDWAVKRVRGEILDVRHQNEDSVTLTLRPTVTWPGFQAGQHVELSVDVDGVRHRRCYSPSGSADHRTRTVELTIRVHPQGVVSRHLKAHARRGMFVGLSLPRGEEFVLPTPRPRRVVLISGGSGITPVLSMLRTLTDEGHRGEIVFLHYVRGPRELLHADDLAAIEAAHDNVTVLRVATREAGELPTGWLSGRFGPEHLRRALPEDADAAAFVCGPGALVESVREAFREGGLTTPLRYEHFAPPELPEMDPDQLGTVTFAASDQQVEGDGRPLLEQAEAAGLRPEHGCRMGICMSCKCRLQHGQVRDTLTGEIHGTPGAEIRICVAAAVGDVTVEL</sequence>
<dbReference type="InterPro" id="IPR001041">
    <property type="entry name" value="2Fe-2S_ferredoxin-type"/>
</dbReference>
<evidence type="ECO:0000313" key="10">
    <source>
        <dbReference type="EMBL" id="MDX8151058.1"/>
    </source>
</evidence>
<dbReference type="PROSITE" id="PS51384">
    <property type="entry name" value="FAD_FR"/>
    <property type="match status" value="1"/>
</dbReference>
<keyword evidence="11" id="KW-1185">Reference proteome</keyword>
<comment type="cofactor">
    <cofactor evidence="1">
        <name>FAD</name>
        <dbReference type="ChEBI" id="CHEBI:57692"/>
    </cofactor>
</comment>
<keyword evidence="3" id="KW-0001">2Fe-2S</keyword>
<comment type="caution">
    <text evidence="10">The sequence shown here is derived from an EMBL/GenBank/DDBJ whole genome shotgun (WGS) entry which is preliminary data.</text>
</comment>
<dbReference type="Gene3D" id="3.10.20.30">
    <property type="match status" value="1"/>
</dbReference>
<dbReference type="CDD" id="cd00207">
    <property type="entry name" value="fer2"/>
    <property type="match status" value="1"/>
</dbReference>
<dbReference type="PANTHER" id="PTHR47354:SF6">
    <property type="entry name" value="NADH OXIDOREDUCTASE HCR"/>
    <property type="match status" value="1"/>
</dbReference>
<dbReference type="RefSeq" id="WP_319953211.1">
    <property type="nucleotide sequence ID" value="NZ_JAXAVX010000002.1"/>
</dbReference>
<dbReference type="InterPro" id="IPR012675">
    <property type="entry name" value="Beta-grasp_dom_sf"/>
</dbReference>
<evidence type="ECO:0000256" key="6">
    <source>
        <dbReference type="ARBA" id="ARBA00023002"/>
    </source>
</evidence>
<keyword evidence="8" id="KW-0411">Iron-sulfur</keyword>
<dbReference type="EMBL" id="JAXAVX010000002">
    <property type="protein sequence ID" value="MDX8151058.1"/>
    <property type="molecule type" value="Genomic_DNA"/>
</dbReference>
<evidence type="ECO:0000256" key="4">
    <source>
        <dbReference type="ARBA" id="ARBA00022723"/>
    </source>
</evidence>
<evidence type="ECO:0000256" key="3">
    <source>
        <dbReference type="ARBA" id="ARBA00022714"/>
    </source>
</evidence>
<dbReference type="Pfam" id="PF00111">
    <property type="entry name" value="Fer2"/>
    <property type="match status" value="1"/>
</dbReference>
<dbReference type="PRINTS" id="PR00410">
    <property type="entry name" value="PHEHYDRXLASE"/>
</dbReference>
<dbReference type="Gene3D" id="2.40.30.10">
    <property type="entry name" value="Translation factors"/>
    <property type="match status" value="1"/>
</dbReference>
<dbReference type="InterPro" id="IPR001433">
    <property type="entry name" value="OxRdtase_FAD/NAD-bd"/>
</dbReference>
<dbReference type="InterPro" id="IPR017938">
    <property type="entry name" value="Riboflavin_synthase-like_b-brl"/>
</dbReference>
<reference evidence="10 11" key="1">
    <citation type="submission" date="2023-11" db="EMBL/GenBank/DDBJ databases">
        <authorList>
            <person name="Xu M."/>
            <person name="Jiang T."/>
        </authorList>
    </citation>
    <scope>NUCLEOTIDE SEQUENCE [LARGE SCALE GENOMIC DNA]</scope>
    <source>
        <strain evidence="10 11">SD</strain>
    </source>
</reference>
<evidence type="ECO:0000259" key="9">
    <source>
        <dbReference type="PROSITE" id="PS51384"/>
    </source>
</evidence>